<sequence>MTALVSDPASVIFKDVAAYFLDMEWNILGEWQKEFYKKVIMEIHDILTSRGYSIVNPDVIFKIKKEDEKYFTQHFECEGNKNPNDPTKSLPIVTSVFSLNVKQEDDLPFLDHPESAMSEQTHPSVTSSHNVKPDILFRFGQEGFFSEPQGSEERGNLTTTGIYEKLHQTGSQNYTAEPTIEILKMEEAPVCDQLERGEEDTDTKSDDRFCNKRMSMSDGQQREEWKHKDPFRDSPDPSVDSVGGISSVRPPRANENTLKVEKLNVCTEEEKNSTNCPNLRQNQRISRERLCQSTTCEEMLTGNSNLTKQNKFQRQDKPFLYTECDKLFAYNHNLKFIKHFPKKENLFLYMIQNSVRLMTWEDMN</sequence>
<dbReference type="OrthoDB" id="10386762at2759"/>
<dbReference type="SMART" id="SM00349">
    <property type="entry name" value="KRAB"/>
    <property type="match status" value="1"/>
</dbReference>
<dbReference type="PANTHER" id="PTHR23232">
    <property type="entry name" value="KRAB DOMAIN C2H2 ZINC FINGER"/>
    <property type="match status" value="1"/>
</dbReference>
<dbReference type="InterPro" id="IPR036051">
    <property type="entry name" value="KRAB_dom_sf"/>
</dbReference>
<evidence type="ECO:0000259" key="2">
    <source>
        <dbReference type="PROSITE" id="PS50805"/>
    </source>
</evidence>
<dbReference type="Gene3D" id="6.10.140.140">
    <property type="match status" value="1"/>
</dbReference>
<dbReference type="GO" id="GO:0006355">
    <property type="term" value="P:regulation of DNA-templated transcription"/>
    <property type="evidence" value="ECO:0007669"/>
    <property type="project" value="InterPro"/>
</dbReference>
<proteinExistence type="predicted"/>
<dbReference type="SUPFAM" id="SSF109640">
    <property type="entry name" value="KRAB domain (Kruppel-associated box)"/>
    <property type="match status" value="1"/>
</dbReference>
<dbReference type="Proteomes" id="UP000515156">
    <property type="component" value="Chromosome 2"/>
</dbReference>
<dbReference type="AlphaFoldDB" id="A0A6P7XI02"/>
<evidence type="ECO:0000256" key="1">
    <source>
        <dbReference type="SAM" id="MobiDB-lite"/>
    </source>
</evidence>
<dbReference type="Pfam" id="PF01352">
    <property type="entry name" value="KRAB"/>
    <property type="match status" value="1"/>
</dbReference>
<keyword evidence="3" id="KW-1185">Reference proteome</keyword>
<name>A0A6P7XI02_9AMPH</name>
<reference evidence="4" key="1">
    <citation type="submission" date="2025-08" db="UniProtKB">
        <authorList>
            <consortium name="RefSeq"/>
        </authorList>
    </citation>
    <scope>IDENTIFICATION</scope>
</reference>
<feature type="domain" description="KRAB" evidence="2">
    <location>
        <begin position="11"/>
        <end position="82"/>
    </location>
</feature>
<organism evidence="3 4">
    <name type="scientific">Microcaecilia unicolor</name>
    <dbReference type="NCBI Taxonomy" id="1415580"/>
    <lineage>
        <taxon>Eukaryota</taxon>
        <taxon>Metazoa</taxon>
        <taxon>Chordata</taxon>
        <taxon>Craniata</taxon>
        <taxon>Vertebrata</taxon>
        <taxon>Euteleostomi</taxon>
        <taxon>Amphibia</taxon>
        <taxon>Gymnophiona</taxon>
        <taxon>Siphonopidae</taxon>
        <taxon>Microcaecilia</taxon>
    </lineage>
</organism>
<accession>A0A6P7XI02</accession>
<protein>
    <submittedName>
        <fullName evidence="4">Zinc finger protein 398-like</fullName>
    </submittedName>
</protein>
<dbReference type="KEGG" id="muo:115463710"/>
<gene>
    <name evidence="4" type="primary">LOC115463710</name>
</gene>
<dbReference type="GeneID" id="115463710"/>
<dbReference type="RefSeq" id="XP_030050290.1">
    <property type="nucleotide sequence ID" value="XM_030194430.1"/>
</dbReference>
<dbReference type="InParanoid" id="A0A6P7XI02"/>
<dbReference type="PROSITE" id="PS50805">
    <property type="entry name" value="KRAB"/>
    <property type="match status" value="1"/>
</dbReference>
<dbReference type="CDD" id="cd07765">
    <property type="entry name" value="KRAB_A-box"/>
    <property type="match status" value="1"/>
</dbReference>
<dbReference type="PANTHER" id="PTHR23232:SF142">
    <property type="entry name" value="GASTRULA ZINC FINGER PROTEIN XLCGF57.1-LIKE-RELATED"/>
    <property type="match status" value="1"/>
</dbReference>
<dbReference type="InterPro" id="IPR001909">
    <property type="entry name" value="KRAB"/>
</dbReference>
<feature type="region of interest" description="Disordered" evidence="1">
    <location>
        <begin position="191"/>
        <end position="252"/>
    </location>
</feature>
<evidence type="ECO:0000313" key="3">
    <source>
        <dbReference type="Proteomes" id="UP000515156"/>
    </source>
</evidence>
<feature type="compositionally biased region" description="Basic and acidic residues" evidence="1">
    <location>
        <begin position="220"/>
        <end position="235"/>
    </location>
</feature>
<evidence type="ECO:0000313" key="4">
    <source>
        <dbReference type="RefSeq" id="XP_030050290.1"/>
    </source>
</evidence>
<dbReference type="InterPro" id="IPR050169">
    <property type="entry name" value="Krueppel_C2H2_ZnF"/>
</dbReference>